<reference evidence="2" key="2">
    <citation type="submission" date="2016-11" db="EMBL/GenBank/DDBJ databases">
        <authorList>
            <person name="Jaros S."/>
            <person name="Januszkiewicz K."/>
            <person name="Wedrychowicz H."/>
        </authorList>
    </citation>
    <scope>NUCLEOTIDE SEQUENCE [LARGE SCALE GENOMIC DNA]</scope>
    <source>
        <strain evidence="2">DSM 27989</strain>
    </source>
</reference>
<dbReference type="EMBL" id="BMFL01000001">
    <property type="protein sequence ID" value="GGE88500.1"/>
    <property type="molecule type" value="Genomic_DNA"/>
</dbReference>
<keyword evidence="4" id="KW-1185">Reference proteome</keyword>
<dbReference type="Proteomes" id="UP000650994">
    <property type="component" value="Unassembled WGS sequence"/>
</dbReference>
<gene>
    <name evidence="1" type="ORF">GCM10010984_02750</name>
    <name evidence="2" type="ORF">SAMN05443634_1077</name>
</gene>
<dbReference type="AlphaFoldDB" id="A0A1M6YS05"/>
<reference evidence="1" key="1">
    <citation type="journal article" date="2014" name="Int. J. Syst. Evol. Microbiol.">
        <title>Complete genome of a new Firmicutes species belonging to the dominant human colonic microbiota ('Ruminococcus bicirculans') reveals two chromosomes and a selective capacity to utilize plant glucans.</title>
        <authorList>
            <consortium name="NISC Comparative Sequencing Program"/>
            <person name="Wegmann U."/>
            <person name="Louis P."/>
            <person name="Goesmann A."/>
            <person name="Henrissat B."/>
            <person name="Duncan S.H."/>
            <person name="Flint H.J."/>
        </authorList>
    </citation>
    <scope>NUCLEOTIDE SEQUENCE</scope>
    <source>
        <strain evidence="1">CGMCC 1.12707</strain>
    </source>
</reference>
<accession>A0A1M6YS05</accession>
<reference evidence="1" key="5">
    <citation type="submission" date="2024-05" db="EMBL/GenBank/DDBJ databases">
        <authorList>
            <person name="Sun Q."/>
            <person name="Zhou Y."/>
        </authorList>
    </citation>
    <scope>NUCLEOTIDE SEQUENCE</scope>
    <source>
        <strain evidence="1">CGMCC 1.12707</strain>
    </source>
</reference>
<evidence type="ECO:0000313" key="1">
    <source>
        <dbReference type="EMBL" id="GGE88500.1"/>
    </source>
</evidence>
<reference evidence="4" key="4">
    <citation type="journal article" date="2019" name="Int. J. Syst. Evol. Microbiol.">
        <title>The Global Catalogue of Microorganisms (GCM) 10K type strain sequencing project: providing services to taxonomists for standard genome sequencing and annotation.</title>
        <authorList>
            <consortium name="The Broad Institute Genomics Platform"/>
            <consortium name="The Broad Institute Genome Sequencing Center for Infectious Disease"/>
            <person name="Wu L."/>
            <person name="Ma J."/>
        </authorList>
    </citation>
    <scope>NUCLEOTIDE SEQUENCE [LARGE SCALE GENOMIC DNA]</scope>
    <source>
        <strain evidence="4">CGMCC 1.12707</strain>
    </source>
</reference>
<protein>
    <submittedName>
        <fullName evidence="2">Uncharacterized protein</fullName>
    </submittedName>
</protein>
<evidence type="ECO:0000313" key="2">
    <source>
        <dbReference type="EMBL" id="SHL20885.1"/>
    </source>
</evidence>
<dbReference type="EMBL" id="FRBH01000007">
    <property type="protein sequence ID" value="SHL20885.1"/>
    <property type="molecule type" value="Genomic_DNA"/>
</dbReference>
<sequence>MNTSEQIHVTKPKFEKAVVKVFGETKTSKNFSKLYEEYFYREILFTMCIYIYNYKIDEYNEDELGVIDEFINKYKDDNTSHKDVVKLMDILNA</sequence>
<reference evidence="3" key="3">
    <citation type="submission" date="2016-11" db="EMBL/GenBank/DDBJ databases">
        <authorList>
            <person name="Varghese N."/>
            <person name="Submissions S."/>
        </authorList>
    </citation>
    <scope>NUCLEOTIDE SEQUENCE [LARGE SCALE GENOMIC DNA]</scope>
    <source>
        <strain evidence="3">DSM 27989</strain>
    </source>
</reference>
<name>A0A1M6YS05_9FLAO</name>
<evidence type="ECO:0000313" key="3">
    <source>
        <dbReference type="Proteomes" id="UP000184120"/>
    </source>
</evidence>
<dbReference type="Proteomes" id="UP000184120">
    <property type="component" value="Unassembled WGS sequence"/>
</dbReference>
<dbReference type="RefSeq" id="WP_072932071.1">
    <property type="nucleotide sequence ID" value="NZ_BMFL01000001.1"/>
</dbReference>
<evidence type="ECO:0000313" key="4">
    <source>
        <dbReference type="Proteomes" id="UP000650994"/>
    </source>
</evidence>
<dbReference type="STRING" id="1434701.SAMN05443634_1077"/>
<proteinExistence type="predicted"/>
<organism evidence="2 3">
    <name type="scientific">Chishuiella changwenlii</name>
    <dbReference type="NCBI Taxonomy" id="1434701"/>
    <lineage>
        <taxon>Bacteria</taxon>
        <taxon>Pseudomonadati</taxon>
        <taxon>Bacteroidota</taxon>
        <taxon>Flavobacteriia</taxon>
        <taxon>Flavobacteriales</taxon>
        <taxon>Weeksellaceae</taxon>
        <taxon>Chishuiella</taxon>
    </lineage>
</organism>